<dbReference type="Pfam" id="PF16407">
    <property type="entry name" value="PKD_2"/>
    <property type="match status" value="1"/>
</dbReference>
<dbReference type="InterPro" id="IPR032183">
    <property type="entry name" value="PKD-like"/>
</dbReference>
<comment type="caution">
    <text evidence="2">The sequence shown here is derived from an EMBL/GenBank/DDBJ whole genome shotgun (WGS) entry which is preliminary data.</text>
</comment>
<name>A0AAW6FIN0_9BACT</name>
<feature type="signal peptide" evidence="1">
    <location>
        <begin position="1"/>
        <end position="20"/>
    </location>
</feature>
<gene>
    <name evidence="2" type="ORF">PN645_10010</name>
</gene>
<protein>
    <submittedName>
        <fullName evidence="2">PKD-like family lipoprotein</fullName>
    </submittedName>
</protein>
<reference evidence="2" key="1">
    <citation type="submission" date="2023-01" db="EMBL/GenBank/DDBJ databases">
        <title>Human gut microbiome strain richness.</title>
        <authorList>
            <person name="Chen-Liaw A."/>
        </authorList>
    </citation>
    <scope>NUCLEOTIDE SEQUENCE</scope>
    <source>
        <strain evidence="2">RTP21484st1_B7_RTP21484_190118</strain>
    </source>
</reference>
<keyword evidence="2" id="KW-0449">Lipoprotein</keyword>
<dbReference type="Proteomes" id="UP001212263">
    <property type="component" value="Unassembled WGS sequence"/>
</dbReference>
<dbReference type="RefSeq" id="WP_272053955.1">
    <property type="nucleotide sequence ID" value="NZ_JAQMRB010000003.1"/>
</dbReference>
<evidence type="ECO:0000256" key="1">
    <source>
        <dbReference type="SAM" id="SignalP"/>
    </source>
</evidence>
<accession>A0AAW6FIN0</accession>
<proteinExistence type="predicted"/>
<organism evidence="2 3">
    <name type="scientific">Odoribacter splanchnicus</name>
    <dbReference type="NCBI Taxonomy" id="28118"/>
    <lineage>
        <taxon>Bacteria</taxon>
        <taxon>Pseudomonadati</taxon>
        <taxon>Bacteroidota</taxon>
        <taxon>Bacteroidia</taxon>
        <taxon>Bacteroidales</taxon>
        <taxon>Odoribacteraceae</taxon>
        <taxon>Odoribacter</taxon>
    </lineage>
</organism>
<evidence type="ECO:0000313" key="2">
    <source>
        <dbReference type="EMBL" id="MDB9223335.1"/>
    </source>
</evidence>
<evidence type="ECO:0000313" key="3">
    <source>
        <dbReference type="Proteomes" id="UP001212263"/>
    </source>
</evidence>
<dbReference type="EMBL" id="JAQMRD010000011">
    <property type="protein sequence ID" value="MDB9223335.1"/>
    <property type="molecule type" value="Genomic_DNA"/>
</dbReference>
<dbReference type="AlphaFoldDB" id="A0AAW6FIN0"/>
<keyword evidence="1" id="KW-0732">Signal</keyword>
<sequence>MNTSKLLIGFLLLMLVSACYKDKGNYDYKNVNDFEVTLTPAPANEELSIYLINQPAMKADTFRLVAEGKQTLNGSEDNLEYTWYRTLSIDKKEVSKDTITGKENLMELVAAKKSEWRILLVVRDKSMNLEYYKSLTVQTKVPFYNSWLFLHGEEGDRKLGSLSWNTTGEAEVTPDMMAAMGQPGYPEMTRINYAIAGAESYLETERLFLISAPDSINYIFPFNCKVMGNPRQMGIPGTVKIKELISPKQTWNASLGMITEDGKLYFSDRSGVPEFKMTSGNVASNYKVDMAYMDSQGYITMWDNTNKRLMYYLEGALGYMGTLGAKDLQGKKGLWLGRDAQTVGTDQEPCLFIAKSESNDKCYLYRISYTAKDDKMTKGDDGKDEYAYGSVTCDSIHAWGFTEQTKFAVTDYFQDQFFFTEDNTLYRGIMASGEKIQLYTAPGTIKKIAFRFTNETSVNEFRGYLRILGLLVTNADGTDEIHELHLSNAGDVEEKHVYDLGNVSVVDWAFSEVNRFPDR</sequence>
<feature type="chain" id="PRO_5043397857" evidence="1">
    <location>
        <begin position="21"/>
        <end position="519"/>
    </location>
</feature>
<dbReference type="PROSITE" id="PS51257">
    <property type="entry name" value="PROKAR_LIPOPROTEIN"/>
    <property type="match status" value="1"/>
</dbReference>